<evidence type="ECO:0000313" key="3">
    <source>
        <dbReference type="Proteomes" id="UP001470230"/>
    </source>
</evidence>
<gene>
    <name evidence="2" type="ORF">M9Y10_009339</name>
</gene>
<dbReference type="InterPro" id="IPR040455">
    <property type="entry name" value="Atg6_BARA"/>
</dbReference>
<dbReference type="Proteomes" id="UP001470230">
    <property type="component" value="Unassembled WGS sequence"/>
</dbReference>
<evidence type="ECO:0000313" key="2">
    <source>
        <dbReference type="EMBL" id="KAK8866377.1"/>
    </source>
</evidence>
<evidence type="ECO:0000259" key="1">
    <source>
        <dbReference type="Pfam" id="PF04111"/>
    </source>
</evidence>
<protein>
    <recommendedName>
        <fullName evidence="1">Atg6 BARA domain-containing protein</fullName>
    </recommendedName>
</protein>
<dbReference type="EMBL" id="JAPFFF010000015">
    <property type="protein sequence ID" value="KAK8866377.1"/>
    <property type="molecule type" value="Genomic_DNA"/>
</dbReference>
<dbReference type="InterPro" id="IPR038274">
    <property type="entry name" value="Atg6/Beclin_C_sf"/>
</dbReference>
<sequence>MDFEVFTTCHQCGKLLYIPQTTWKLLAQKSVAEEKNNDNSTKPYLPPSPLKRSCDVTINYNTNNDELIKQFQNARESLSYDRKTPFFPLCHDCTVTYLQHIQNYRKLFDAANDLIDKKFSNIPENVFNIQYQNAISPTKKITNIKTASTSGSFSIYKENEDSTLSRNSFVDEICQDPFSCNHPNHKHYPILTKLPPKSKTFCPIMSCYTFTISHSRHYATINNLRVGFYKYDPNSILETNLGLYFITHLLYILKTAFNANGIRILLSPNPAISINNAEFQRLVIPEKKKHTNYDEINNAIHSLIIAFDIINEASFPQRKIATPYEVDVELRTIGSVSYDFNWKTVEDWTLAMRFLLHNLKMIQFRALRSCFYPG</sequence>
<reference evidence="2 3" key="1">
    <citation type="submission" date="2024-04" db="EMBL/GenBank/DDBJ databases">
        <title>Tritrichomonas musculus Genome.</title>
        <authorList>
            <person name="Alves-Ferreira E."/>
            <person name="Grigg M."/>
            <person name="Lorenzi H."/>
            <person name="Galac M."/>
        </authorList>
    </citation>
    <scope>NUCLEOTIDE SEQUENCE [LARGE SCALE GENOMIC DNA]</scope>
    <source>
        <strain evidence="2 3">EAF2021</strain>
    </source>
</reference>
<proteinExistence type="predicted"/>
<comment type="caution">
    <text evidence="2">The sequence shown here is derived from an EMBL/GenBank/DDBJ whole genome shotgun (WGS) entry which is preliminary data.</text>
</comment>
<dbReference type="Pfam" id="PF04111">
    <property type="entry name" value="APG6"/>
    <property type="match status" value="1"/>
</dbReference>
<organism evidence="2 3">
    <name type="scientific">Tritrichomonas musculus</name>
    <dbReference type="NCBI Taxonomy" id="1915356"/>
    <lineage>
        <taxon>Eukaryota</taxon>
        <taxon>Metamonada</taxon>
        <taxon>Parabasalia</taxon>
        <taxon>Tritrichomonadida</taxon>
        <taxon>Tritrichomonadidae</taxon>
        <taxon>Tritrichomonas</taxon>
    </lineage>
</organism>
<name>A0ABR2INA2_9EUKA</name>
<keyword evidence="3" id="KW-1185">Reference proteome</keyword>
<feature type="domain" description="Atg6 BARA" evidence="1">
    <location>
        <begin position="209"/>
        <end position="362"/>
    </location>
</feature>
<dbReference type="Gene3D" id="1.10.418.40">
    <property type="entry name" value="Autophagy protein 6/Beclin 1"/>
    <property type="match status" value="1"/>
</dbReference>
<accession>A0ABR2INA2</accession>